<dbReference type="EMBL" id="CP002360">
    <property type="protein sequence ID" value="AEE96461.1"/>
    <property type="molecule type" value="Genomic_DNA"/>
</dbReference>
<dbReference type="RefSeq" id="WP_013780891.1">
    <property type="nucleotide sequence ID" value="NC_015520.1"/>
</dbReference>
<dbReference type="PANTHER" id="PTHR38445:SF6">
    <property type="entry name" value="GNTR-FAMILY TRANSCRIPTIONAL REGULATOR"/>
    <property type="match status" value="1"/>
</dbReference>
<reference evidence="6" key="1">
    <citation type="submission" date="2010-11" db="EMBL/GenBank/DDBJ databases">
        <title>The complete genome of Mahella australiensis DSM 15567.</title>
        <authorList>
            <consortium name="US DOE Joint Genome Institute (JGI-PGF)"/>
            <person name="Lucas S."/>
            <person name="Copeland A."/>
            <person name="Lapidus A."/>
            <person name="Bruce D."/>
            <person name="Goodwin L."/>
            <person name="Pitluck S."/>
            <person name="Kyrpides N."/>
            <person name="Mavromatis K."/>
            <person name="Pagani I."/>
            <person name="Ivanova N."/>
            <person name="Teshima H."/>
            <person name="Brettin T."/>
            <person name="Detter J.C."/>
            <person name="Han C."/>
            <person name="Tapia R."/>
            <person name="Land M."/>
            <person name="Hauser L."/>
            <person name="Markowitz V."/>
            <person name="Cheng J.-F."/>
            <person name="Hugenholtz P."/>
            <person name="Woyke T."/>
            <person name="Wu D."/>
            <person name="Spring S."/>
            <person name="Pukall R."/>
            <person name="Steenblock K."/>
            <person name="Schneider S."/>
            <person name="Klenk H.-P."/>
            <person name="Eisen J.A."/>
        </authorList>
    </citation>
    <scope>NUCLEOTIDE SEQUENCE [LARGE SCALE GENOMIC DNA]</scope>
    <source>
        <strain evidence="6">DSM 15567 / CIP 107919 / 50-1 BON</strain>
    </source>
</reference>
<dbReference type="InterPro" id="IPR036388">
    <property type="entry name" value="WH-like_DNA-bd_sf"/>
</dbReference>
<proteinExistence type="predicted"/>
<evidence type="ECO:0000256" key="1">
    <source>
        <dbReference type="ARBA" id="ARBA00023015"/>
    </source>
</evidence>
<protein>
    <submittedName>
        <fullName evidence="5">Transcriptional regulator, GntR family</fullName>
    </submittedName>
</protein>
<dbReference type="GO" id="GO:0003700">
    <property type="term" value="F:DNA-binding transcription factor activity"/>
    <property type="evidence" value="ECO:0007669"/>
    <property type="project" value="InterPro"/>
</dbReference>
<name>F3ZWL8_MAHA5</name>
<reference evidence="5 6" key="2">
    <citation type="journal article" date="2011" name="Stand. Genomic Sci.">
        <title>Complete genome sequence of Mahella australiensis type strain (50-1 BON).</title>
        <authorList>
            <person name="Sikorski J."/>
            <person name="Teshima H."/>
            <person name="Nolan M."/>
            <person name="Lucas S."/>
            <person name="Hammon N."/>
            <person name="Deshpande S."/>
            <person name="Cheng J.F."/>
            <person name="Pitluck S."/>
            <person name="Liolios K."/>
            <person name="Pagani I."/>
            <person name="Ivanova N."/>
            <person name="Huntemann M."/>
            <person name="Mavromatis K."/>
            <person name="Ovchinikova G."/>
            <person name="Pati A."/>
            <person name="Tapia R."/>
            <person name="Han C."/>
            <person name="Goodwin L."/>
            <person name="Chen A."/>
            <person name="Palaniappan K."/>
            <person name="Land M."/>
            <person name="Hauser L."/>
            <person name="Ngatchou-Djao O.D."/>
            <person name="Rohde M."/>
            <person name="Pukall R."/>
            <person name="Spring S."/>
            <person name="Abt B."/>
            <person name="Goker M."/>
            <person name="Detter J.C."/>
            <person name="Woyke T."/>
            <person name="Bristow J."/>
            <person name="Markowitz V."/>
            <person name="Hugenholtz P."/>
            <person name="Eisen J.A."/>
            <person name="Kyrpides N.C."/>
            <person name="Klenk H.P."/>
            <person name="Lapidus A."/>
        </authorList>
    </citation>
    <scope>NUCLEOTIDE SEQUENCE [LARGE SCALE GENOMIC DNA]</scope>
    <source>
        <strain evidence="6">DSM 15567 / CIP 107919 / 50-1 BON</strain>
    </source>
</reference>
<dbReference type="SMART" id="SM00345">
    <property type="entry name" value="HTH_GNTR"/>
    <property type="match status" value="1"/>
</dbReference>
<dbReference type="SUPFAM" id="SSF46785">
    <property type="entry name" value="Winged helix' DNA-binding domain"/>
    <property type="match status" value="1"/>
</dbReference>
<dbReference type="HOGENOM" id="CLU_017584_10_0_9"/>
<dbReference type="STRING" id="697281.Mahau_1267"/>
<dbReference type="InterPro" id="IPR000524">
    <property type="entry name" value="Tscrpt_reg_HTH_GntR"/>
</dbReference>
<sequence length="134" mass="15452">MAVRPVFDENIPIYLQIIDLIKQRICAGQMVMGDKLPSVRDMAVELRVNPNTIQRAYQELEREGMVFTQRGMGTFVTEDKDRIDSVRNELAGRLVQQFVDGMVSLGFQKQQILCHVEAYLERRPAIRPDDKERG</sequence>
<dbReference type="Proteomes" id="UP000008457">
    <property type="component" value="Chromosome"/>
</dbReference>
<keyword evidence="6" id="KW-1185">Reference proteome</keyword>
<dbReference type="PANTHER" id="PTHR38445">
    <property type="entry name" value="HTH-TYPE TRANSCRIPTIONAL REPRESSOR YTRA"/>
    <property type="match status" value="1"/>
</dbReference>
<keyword evidence="3" id="KW-0804">Transcription</keyword>
<dbReference type="eggNOG" id="COG1725">
    <property type="taxonomic scope" value="Bacteria"/>
</dbReference>
<keyword evidence="2" id="KW-0238">DNA-binding</keyword>
<dbReference type="PROSITE" id="PS50949">
    <property type="entry name" value="HTH_GNTR"/>
    <property type="match status" value="1"/>
</dbReference>
<keyword evidence="1" id="KW-0805">Transcription regulation</keyword>
<evidence type="ECO:0000313" key="6">
    <source>
        <dbReference type="Proteomes" id="UP000008457"/>
    </source>
</evidence>
<feature type="domain" description="HTH gntR-type" evidence="4">
    <location>
        <begin position="11"/>
        <end position="79"/>
    </location>
</feature>
<gene>
    <name evidence="5" type="ordered locus">Mahau_1267</name>
</gene>
<evidence type="ECO:0000256" key="2">
    <source>
        <dbReference type="ARBA" id="ARBA00023125"/>
    </source>
</evidence>
<evidence type="ECO:0000259" key="4">
    <source>
        <dbReference type="PROSITE" id="PS50949"/>
    </source>
</evidence>
<dbReference type="Gene3D" id="1.10.10.10">
    <property type="entry name" value="Winged helix-like DNA-binding domain superfamily/Winged helix DNA-binding domain"/>
    <property type="match status" value="1"/>
</dbReference>
<accession>F3ZWL8</accession>
<dbReference type="GO" id="GO:0003677">
    <property type="term" value="F:DNA binding"/>
    <property type="evidence" value="ECO:0007669"/>
    <property type="project" value="UniProtKB-KW"/>
</dbReference>
<dbReference type="CDD" id="cd07377">
    <property type="entry name" value="WHTH_GntR"/>
    <property type="match status" value="1"/>
</dbReference>
<dbReference type="KEGG" id="mas:Mahau_1267"/>
<evidence type="ECO:0000256" key="3">
    <source>
        <dbReference type="ARBA" id="ARBA00023163"/>
    </source>
</evidence>
<dbReference type="Pfam" id="PF00392">
    <property type="entry name" value="GntR"/>
    <property type="match status" value="1"/>
</dbReference>
<evidence type="ECO:0000313" key="5">
    <source>
        <dbReference type="EMBL" id="AEE96461.1"/>
    </source>
</evidence>
<dbReference type="InterPro" id="IPR036390">
    <property type="entry name" value="WH_DNA-bd_sf"/>
</dbReference>
<organism evidence="5 6">
    <name type="scientific">Mahella australiensis (strain DSM 15567 / CIP 107919 / 50-1 BON)</name>
    <dbReference type="NCBI Taxonomy" id="697281"/>
    <lineage>
        <taxon>Bacteria</taxon>
        <taxon>Bacillati</taxon>
        <taxon>Bacillota</taxon>
        <taxon>Clostridia</taxon>
        <taxon>Thermoanaerobacterales</taxon>
        <taxon>Thermoanaerobacterales Family IV. Incertae Sedis</taxon>
        <taxon>Mahella</taxon>
    </lineage>
</organism>
<dbReference type="AlphaFoldDB" id="F3ZWL8"/>